<feature type="region of interest" description="Disordered" evidence="1">
    <location>
        <begin position="45"/>
        <end position="73"/>
    </location>
</feature>
<dbReference type="AlphaFoldDB" id="A0A0K8RMG4"/>
<evidence type="ECO:0000256" key="1">
    <source>
        <dbReference type="SAM" id="MobiDB-lite"/>
    </source>
</evidence>
<organism evidence="2">
    <name type="scientific">Ixodes ricinus</name>
    <name type="common">Common tick</name>
    <name type="synonym">Acarus ricinus</name>
    <dbReference type="NCBI Taxonomy" id="34613"/>
    <lineage>
        <taxon>Eukaryota</taxon>
        <taxon>Metazoa</taxon>
        <taxon>Ecdysozoa</taxon>
        <taxon>Arthropoda</taxon>
        <taxon>Chelicerata</taxon>
        <taxon>Arachnida</taxon>
        <taxon>Acari</taxon>
        <taxon>Parasitiformes</taxon>
        <taxon>Ixodida</taxon>
        <taxon>Ixodoidea</taxon>
        <taxon>Ixodidae</taxon>
        <taxon>Ixodinae</taxon>
        <taxon>Ixodes</taxon>
    </lineage>
</organism>
<accession>A0A0K8RMG4</accession>
<feature type="compositionally biased region" description="Basic and acidic residues" evidence="1">
    <location>
        <begin position="61"/>
        <end position="73"/>
    </location>
</feature>
<feature type="region of interest" description="Disordered" evidence="1">
    <location>
        <begin position="1"/>
        <end position="29"/>
    </location>
</feature>
<reference evidence="2" key="1">
    <citation type="submission" date="2012-12" db="EMBL/GenBank/DDBJ databases">
        <title>Identification and characterization of a phenylalanine ammonia-lyase gene family in Isatis indigotica Fort.</title>
        <authorList>
            <person name="Liu Q."/>
            <person name="Chen J."/>
            <person name="Zhou X."/>
            <person name="Di P."/>
            <person name="Xiao Y."/>
            <person name="Xuan H."/>
            <person name="Zhang L."/>
            <person name="Chen W."/>
        </authorList>
    </citation>
    <scope>NUCLEOTIDE SEQUENCE</scope>
    <source>
        <tissue evidence="2">Salivary gland</tissue>
    </source>
</reference>
<sequence>MQKRHSTSFGGNEKTDHSTSAQRFSGPPEWETIAKVKYLDLVLTAPRSSDHGGTRATTTKHAKDQKTEETRTL</sequence>
<proteinExistence type="evidence at transcript level"/>
<dbReference type="EMBL" id="GADI01001481">
    <property type="protein sequence ID" value="JAA72327.1"/>
    <property type="molecule type" value="mRNA"/>
</dbReference>
<protein>
    <submittedName>
        <fullName evidence="2">Uncharacterized protein</fullName>
    </submittedName>
</protein>
<name>A0A0K8RMG4_IXORI</name>
<evidence type="ECO:0000313" key="2">
    <source>
        <dbReference type="EMBL" id="JAA72327.1"/>
    </source>
</evidence>